<dbReference type="SUPFAM" id="SSF53335">
    <property type="entry name" value="S-adenosyl-L-methionine-dependent methyltransferases"/>
    <property type="match status" value="1"/>
</dbReference>
<proteinExistence type="predicted"/>
<dbReference type="Proteomes" id="UP000017908">
    <property type="component" value="Unassembled WGS sequence"/>
</dbReference>
<sequence length="129" mass="14850">MEAIVTAKQANVFDLLTDLAEHKCHDYDFIILDPPAFTKSGHTVRNAIRGYKEINLKAMKLLPRGGYLATCSCSHFMRDDLFRQMLHDAAKDAGVRLRQIEGRQQSPDHPILWNVPETNYLKFYLFQVV</sequence>
<comment type="caution">
    <text evidence="1">The sequence shown here is derived from an EMBL/GenBank/DDBJ whole genome shotgun (WGS) entry which is preliminary data.</text>
</comment>
<gene>
    <name evidence="1" type="ORF">BN715_01741</name>
</gene>
<name>R7MWB7_MEGEL</name>
<organism evidence="1">
    <name type="scientific">Megasphaera elsdenii CAG:570</name>
    <dbReference type="NCBI Taxonomy" id="1263087"/>
    <lineage>
        <taxon>Bacteria</taxon>
        <taxon>Bacillati</taxon>
        <taxon>Bacillota</taxon>
        <taxon>Negativicutes</taxon>
        <taxon>Veillonellales</taxon>
        <taxon>Veillonellaceae</taxon>
        <taxon>Megasphaera</taxon>
    </lineage>
</organism>
<accession>R7MWB7</accession>
<dbReference type="EMBL" id="CBKE010000286">
    <property type="protein sequence ID" value="CDF05484.1"/>
    <property type="molecule type" value="Genomic_DNA"/>
</dbReference>
<dbReference type="InterPro" id="IPR029063">
    <property type="entry name" value="SAM-dependent_MTases_sf"/>
</dbReference>
<evidence type="ECO:0000313" key="1">
    <source>
        <dbReference type="EMBL" id="CDF05484.1"/>
    </source>
</evidence>
<reference evidence="1" key="1">
    <citation type="submission" date="2012-11" db="EMBL/GenBank/DDBJ databases">
        <title>Dependencies among metagenomic species, viruses, plasmids and units of genetic variation.</title>
        <authorList>
            <person name="Nielsen H.B."/>
            <person name="Almeida M."/>
            <person name="Juncker A.S."/>
            <person name="Rasmussen S."/>
            <person name="Li J."/>
            <person name="Sunagawa S."/>
            <person name="Plichta D."/>
            <person name="Gautier L."/>
            <person name="Le Chatelier E."/>
            <person name="Peletier E."/>
            <person name="Bonde I."/>
            <person name="Nielsen T."/>
            <person name="Manichanh C."/>
            <person name="Arumugam M."/>
            <person name="Batto J."/>
            <person name="Santos M.B.Q.D."/>
            <person name="Blom N."/>
            <person name="Borruel N."/>
            <person name="Burgdorf K.S."/>
            <person name="Boumezbeur F."/>
            <person name="Casellas F."/>
            <person name="Dore J."/>
            <person name="Guarner F."/>
            <person name="Hansen T."/>
            <person name="Hildebrand F."/>
            <person name="Kaas R.S."/>
            <person name="Kennedy S."/>
            <person name="Kristiansen K."/>
            <person name="Kultima J.R."/>
            <person name="Leonard P."/>
            <person name="Levenez F."/>
            <person name="Lund O."/>
            <person name="Moumen B."/>
            <person name="Le Paslier D."/>
            <person name="Pons N."/>
            <person name="Pedersen O."/>
            <person name="Prifti E."/>
            <person name="Qin J."/>
            <person name="Raes J."/>
            <person name="Tap J."/>
            <person name="Tims S."/>
            <person name="Ussery D.W."/>
            <person name="Yamada T."/>
            <person name="MetaHit consortium"/>
            <person name="Renault P."/>
            <person name="Sicheritz-Ponten T."/>
            <person name="Bork P."/>
            <person name="Wang J."/>
            <person name="Brunak S."/>
            <person name="Ehrlich S.D."/>
        </authorList>
    </citation>
    <scope>NUCLEOTIDE SEQUENCE [LARGE SCALE GENOMIC DNA]</scope>
</reference>
<dbReference type="PANTHER" id="PTHR42873:SF1">
    <property type="entry name" value="S-ADENOSYLMETHIONINE-DEPENDENT METHYLTRANSFERASE DOMAIN-CONTAINING PROTEIN"/>
    <property type="match status" value="1"/>
</dbReference>
<protein>
    <submittedName>
        <fullName evidence="1">Uncharacterized protein</fullName>
    </submittedName>
</protein>
<dbReference type="PANTHER" id="PTHR42873">
    <property type="entry name" value="RIBOSOMAL RNA LARGE SUBUNIT METHYLTRANSFERASE"/>
    <property type="match status" value="1"/>
</dbReference>
<dbReference type="Gene3D" id="3.40.50.150">
    <property type="entry name" value="Vaccinia Virus protein VP39"/>
    <property type="match status" value="1"/>
</dbReference>
<dbReference type="AlphaFoldDB" id="R7MWB7"/>